<dbReference type="EMBL" id="JAUJWW010000004">
    <property type="protein sequence ID" value="MDN7227912.1"/>
    <property type="molecule type" value="Genomic_DNA"/>
</dbReference>
<dbReference type="Proteomes" id="UP001172054">
    <property type="component" value="Unassembled WGS sequence"/>
</dbReference>
<keyword evidence="2" id="KW-1185">Reference proteome</keyword>
<comment type="caution">
    <text evidence="1">The sequence shown here is derived from an EMBL/GenBank/DDBJ whole genome shotgun (WGS) entry which is preliminary data.</text>
</comment>
<evidence type="ECO:0008006" key="3">
    <source>
        <dbReference type="Google" id="ProtNLM"/>
    </source>
</evidence>
<accession>A0ABT8MSM1</accession>
<proteinExistence type="predicted"/>
<reference evidence="1 2" key="1">
    <citation type="submission" date="2023-06" db="EMBL/GenBank/DDBJ databases">
        <title>Novel species in genus Planococcus.</title>
        <authorList>
            <person name="Ning S."/>
        </authorList>
    </citation>
    <scope>NUCLEOTIDE SEQUENCE [LARGE SCALE GENOMIC DNA]</scope>
    <source>
        <strain evidence="1 2">N064</strain>
    </source>
</reference>
<dbReference type="RefSeq" id="WP_300982170.1">
    <property type="nucleotide sequence ID" value="NZ_CP129238.1"/>
</dbReference>
<protein>
    <recommendedName>
        <fullName evidence="3">Bacteriocin</fullName>
    </recommendedName>
</protein>
<organism evidence="1 2">
    <name type="scientific">Planococcus liqunii</name>
    <dbReference type="NCBI Taxonomy" id="3058394"/>
    <lineage>
        <taxon>Bacteria</taxon>
        <taxon>Bacillati</taxon>
        <taxon>Bacillota</taxon>
        <taxon>Bacilli</taxon>
        <taxon>Bacillales</taxon>
        <taxon>Caryophanaceae</taxon>
        <taxon>Planococcus</taxon>
    </lineage>
</organism>
<evidence type="ECO:0000313" key="1">
    <source>
        <dbReference type="EMBL" id="MDN7227912.1"/>
    </source>
</evidence>
<name>A0ABT8MSM1_9BACL</name>
<gene>
    <name evidence="1" type="ORF">QWY15_11440</name>
</gene>
<sequence>MKSNLLGFLRKKETSLKTDHHLVELSNEEMMGVEGASSEYLAHFYEQDKIKGLFDPIYQKVL</sequence>
<evidence type="ECO:0000313" key="2">
    <source>
        <dbReference type="Proteomes" id="UP001172054"/>
    </source>
</evidence>